<dbReference type="AlphaFoldDB" id="A0A9R0K8S2"/>
<evidence type="ECO:0000313" key="3">
    <source>
        <dbReference type="RefSeq" id="XP_021861863.2"/>
    </source>
</evidence>
<sequence>MILPKGIYKKVNVICRNYLWHGSADSNSPGKVAWMNVCKPKKEGGLGLLNLKLWNVAAMGKHVWMIATKKDNVWVRWVHLVYIRDKNWWDYSPKVSDSWYWKAICQVKDFMKSYISSQQLVAMPKYSIKQAYGRMSTGFEKLHWCNAVWGRLNIPKHRFITWLAMLETLNTKEKLMKIGVTPDNWCLVCGTDVESHSHLFFRCEYSKQCWSDVAVWLGIHTSHYDLVSLIKWTHRKKLSRFKKCVIYCSILSTVYHVWCERNNALWNGQIRVPGTVCKNINFVYIIELATFSLGMSTLVTTVRFPTCMRGSVGGLWSLCVWISGRLFP</sequence>
<keyword evidence="2" id="KW-1185">Reference proteome</keyword>
<gene>
    <name evidence="3" type="primary">LOC110800844</name>
</gene>
<accession>A0A9R0K8S2</accession>
<feature type="domain" description="Reverse transcriptase zinc-binding" evidence="1">
    <location>
        <begin position="126"/>
        <end position="210"/>
    </location>
</feature>
<proteinExistence type="predicted"/>
<dbReference type="Proteomes" id="UP000813463">
    <property type="component" value="Chromosome 6"/>
</dbReference>
<evidence type="ECO:0000259" key="1">
    <source>
        <dbReference type="Pfam" id="PF13966"/>
    </source>
</evidence>
<reference evidence="3" key="2">
    <citation type="submission" date="2025-08" db="UniProtKB">
        <authorList>
            <consortium name="RefSeq"/>
        </authorList>
    </citation>
    <scope>IDENTIFICATION</scope>
    <source>
        <tissue evidence="3">Leaf</tissue>
    </source>
</reference>
<dbReference type="KEGG" id="soe:110800844"/>
<dbReference type="GeneID" id="110800844"/>
<name>A0A9R0K8S2_SPIOL</name>
<organism evidence="2 3">
    <name type="scientific">Spinacia oleracea</name>
    <name type="common">Spinach</name>
    <dbReference type="NCBI Taxonomy" id="3562"/>
    <lineage>
        <taxon>Eukaryota</taxon>
        <taxon>Viridiplantae</taxon>
        <taxon>Streptophyta</taxon>
        <taxon>Embryophyta</taxon>
        <taxon>Tracheophyta</taxon>
        <taxon>Spermatophyta</taxon>
        <taxon>Magnoliopsida</taxon>
        <taxon>eudicotyledons</taxon>
        <taxon>Gunneridae</taxon>
        <taxon>Pentapetalae</taxon>
        <taxon>Caryophyllales</taxon>
        <taxon>Chenopodiaceae</taxon>
        <taxon>Chenopodioideae</taxon>
        <taxon>Anserineae</taxon>
        <taxon>Spinacia</taxon>
    </lineage>
</organism>
<evidence type="ECO:0000313" key="2">
    <source>
        <dbReference type="Proteomes" id="UP000813463"/>
    </source>
</evidence>
<reference evidence="2" key="1">
    <citation type="journal article" date="2021" name="Nat. Commun.">
        <title>Genomic analyses provide insights into spinach domestication and the genetic basis of agronomic traits.</title>
        <authorList>
            <person name="Cai X."/>
            <person name="Sun X."/>
            <person name="Xu C."/>
            <person name="Sun H."/>
            <person name="Wang X."/>
            <person name="Ge C."/>
            <person name="Zhang Z."/>
            <person name="Wang Q."/>
            <person name="Fei Z."/>
            <person name="Jiao C."/>
            <person name="Wang Q."/>
        </authorList>
    </citation>
    <scope>NUCLEOTIDE SEQUENCE [LARGE SCALE GENOMIC DNA]</scope>
    <source>
        <strain evidence="2">cv. Varoflay</strain>
    </source>
</reference>
<dbReference type="PANTHER" id="PTHR33116">
    <property type="entry name" value="REVERSE TRANSCRIPTASE ZINC-BINDING DOMAIN-CONTAINING PROTEIN-RELATED-RELATED"/>
    <property type="match status" value="1"/>
</dbReference>
<dbReference type="PANTHER" id="PTHR33116:SF84">
    <property type="entry name" value="RNA-DIRECTED DNA POLYMERASE"/>
    <property type="match status" value="1"/>
</dbReference>
<protein>
    <recommendedName>
        <fullName evidence="1">Reverse transcriptase zinc-binding domain-containing protein</fullName>
    </recommendedName>
</protein>
<dbReference type="InterPro" id="IPR026960">
    <property type="entry name" value="RVT-Znf"/>
</dbReference>
<dbReference type="RefSeq" id="XP_021861863.2">
    <property type="nucleotide sequence ID" value="XM_022006171.2"/>
</dbReference>
<dbReference type="Pfam" id="PF13966">
    <property type="entry name" value="zf-RVT"/>
    <property type="match status" value="1"/>
</dbReference>